<dbReference type="EnsemblMetazoa" id="Aqu2.1.35429_001">
    <property type="protein sequence ID" value="Aqu2.1.35429_001"/>
    <property type="gene ID" value="Aqu2.1.35429"/>
</dbReference>
<evidence type="ECO:0000313" key="1">
    <source>
        <dbReference type="EnsemblMetazoa" id="Aqu2.1.35429_001"/>
    </source>
</evidence>
<dbReference type="AlphaFoldDB" id="A0A1X7V6I6"/>
<organism evidence="1">
    <name type="scientific">Amphimedon queenslandica</name>
    <name type="common">Sponge</name>
    <dbReference type="NCBI Taxonomy" id="400682"/>
    <lineage>
        <taxon>Eukaryota</taxon>
        <taxon>Metazoa</taxon>
        <taxon>Porifera</taxon>
        <taxon>Demospongiae</taxon>
        <taxon>Heteroscleromorpha</taxon>
        <taxon>Haplosclerida</taxon>
        <taxon>Niphatidae</taxon>
        <taxon>Amphimedon</taxon>
    </lineage>
</organism>
<accession>A0A1X7V6I6</accession>
<name>A0A1X7V6I6_AMPQE</name>
<proteinExistence type="predicted"/>
<reference evidence="1" key="1">
    <citation type="submission" date="2017-05" db="UniProtKB">
        <authorList>
            <consortium name="EnsemblMetazoa"/>
        </authorList>
    </citation>
    <scope>IDENTIFICATION</scope>
</reference>
<dbReference type="InParanoid" id="A0A1X7V6I6"/>
<sequence length="92" mass="10549">MREYRRELLANQPPSAPSLEILRQQDLSGNDLAIFQKEIRLSPTSICCTCEHLCYPKGVSLVDVCKLHDVLQQHYHADINDTQLSAYCLMKM</sequence>
<protein>
    <submittedName>
        <fullName evidence="1">Uncharacterized protein</fullName>
    </submittedName>
</protein>